<name>A0ABX5FIY8_9BACL</name>
<dbReference type="Proteomes" id="UP000241645">
    <property type="component" value="Unassembled WGS sequence"/>
</dbReference>
<dbReference type="GeneID" id="95753708"/>
<sequence>MNFKKIIVGTILTSVIAIGITFAVNYGNVEHSAQPVAQESGKTDLYTNPQANFSFKPPTSWKGHYKVNQYAGVDANKILPSAKHVVQFDYTTKDGKGSETLLMISVFTKTDWTRLTSEEGPPVGTSIAESTDMVYVYTTPQSNPFDSQSEDGKLFDQLYGDLKLNESFALLK</sequence>
<accession>A0ABX5FIY8</accession>
<evidence type="ECO:0008006" key="3">
    <source>
        <dbReference type="Google" id="ProtNLM"/>
    </source>
</evidence>
<organism evidence="1 2">
    <name type="scientific">Brevibacillus porteri</name>
    <dbReference type="NCBI Taxonomy" id="2126350"/>
    <lineage>
        <taxon>Bacteria</taxon>
        <taxon>Bacillati</taxon>
        <taxon>Bacillota</taxon>
        <taxon>Bacilli</taxon>
        <taxon>Bacillales</taxon>
        <taxon>Paenibacillaceae</taxon>
        <taxon>Brevibacillus</taxon>
    </lineage>
</organism>
<evidence type="ECO:0000313" key="1">
    <source>
        <dbReference type="EMBL" id="PSK04166.1"/>
    </source>
</evidence>
<evidence type="ECO:0000313" key="2">
    <source>
        <dbReference type="Proteomes" id="UP000241645"/>
    </source>
</evidence>
<gene>
    <name evidence="1" type="ORF">C7R92_26850</name>
</gene>
<protein>
    <recommendedName>
        <fullName evidence="3">Secreted protein</fullName>
    </recommendedName>
</protein>
<comment type="caution">
    <text evidence="1">The sequence shown here is derived from an EMBL/GenBank/DDBJ whole genome shotgun (WGS) entry which is preliminary data.</text>
</comment>
<reference evidence="1 2" key="1">
    <citation type="submission" date="2018-03" db="EMBL/GenBank/DDBJ databases">
        <title>Brevisbacillus phylogenomics.</title>
        <authorList>
            <person name="Dunlap C."/>
        </authorList>
    </citation>
    <scope>NUCLEOTIDE SEQUENCE [LARGE SCALE GENOMIC DNA]</scope>
    <source>
        <strain evidence="1 2">NRRL B-41110</strain>
    </source>
</reference>
<dbReference type="RefSeq" id="WP_106836251.1">
    <property type="nucleotide sequence ID" value="NZ_JARMEW010000044.1"/>
</dbReference>
<proteinExistence type="predicted"/>
<dbReference type="EMBL" id="PXZO01000060">
    <property type="protein sequence ID" value="PSK04166.1"/>
    <property type="molecule type" value="Genomic_DNA"/>
</dbReference>
<keyword evidence="2" id="KW-1185">Reference proteome</keyword>